<proteinExistence type="inferred from homology"/>
<dbReference type="RefSeq" id="WP_322544029.1">
    <property type="nucleotide sequence ID" value="NZ_JAOBTT010000002.1"/>
</dbReference>
<keyword evidence="5" id="KW-1185">Reference proteome</keyword>
<dbReference type="CDD" id="cd03784">
    <property type="entry name" value="GT1_Gtf-like"/>
    <property type="match status" value="1"/>
</dbReference>
<dbReference type="Pfam" id="PF00201">
    <property type="entry name" value="UDPGT"/>
    <property type="match status" value="1"/>
</dbReference>
<evidence type="ECO:0000256" key="3">
    <source>
        <dbReference type="RuleBase" id="RU003718"/>
    </source>
</evidence>
<evidence type="ECO:0000313" key="5">
    <source>
        <dbReference type="Proteomes" id="UP001288620"/>
    </source>
</evidence>
<dbReference type="Proteomes" id="UP001288620">
    <property type="component" value="Unassembled WGS sequence"/>
</dbReference>
<evidence type="ECO:0000313" key="4">
    <source>
        <dbReference type="EMBL" id="MDZ7280140.1"/>
    </source>
</evidence>
<evidence type="ECO:0000256" key="1">
    <source>
        <dbReference type="ARBA" id="ARBA00022676"/>
    </source>
</evidence>
<dbReference type="PROSITE" id="PS00375">
    <property type="entry name" value="UDPGT"/>
    <property type="match status" value="1"/>
</dbReference>
<dbReference type="InterPro" id="IPR050271">
    <property type="entry name" value="UDP-glycosyltransferase"/>
</dbReference>
<dbReference type="InterPro" id="IPR002213">
    <property type="entry name" value="UDP_glucos_trans"/>
</dbReference>
<reference evidence="5" key="1">
    <citation type="submission" date="2023-07" db="EMBL/GenBank/DDBJ databases">
        <title>Structural and functional analysis of rice phyllospheric bacteria for their antimicrobial properties and defense elicitation against blast disease.</title>
        <authorList>
            <person name="Sahu K.P."/>
            <person name="Asharani P."/>
            <person name="Kumar M."/>
            <person name="Reddy B."/>
            <person name="Kumar A."/>
        </authorList>
    </citation>
    <scope>NUCLEOTIDE SEQUENCE [LARGE SCALE GENOMIC DNA]</scope>
    <source>
        <strain evidence="5">OsEp_Plm_30P10</strain>
    </source>
</reference>
<keyword evidence="1 3" id="KW-0328">Glycosyltransferase</keyword>
<organism evidence="4 5">
    <name type="scientific">Pantoea eucrina</name>
    <dbReference type="NCBI Taxonomy" id="472693"/>
    <lineage>
        <taxon>Bacteria</taxon>
        <taxon>Pseudomonadati</taxon>
        <taxon>Pseudomonadota</taxon>
        <taxon>Gammaproteobacteria</taxon>
        <taxon>Enterobacterales</taxon>
        <taxon>Erwiniaceae</taxon>
        <taxon>Pantoea</taxon>
    </lineage>
</organism>
<comment type="caution">
    <text evidence="4">The sequence shown here is derived from an EMBL/GenBank/DDBJ whole genome shotgun (WGS) entry which is preliminary data.</text>
</comment>
<dbReference type="Gene3D" id="3.40.50.2000">
    <property type="entry name" value="Glycogen Phosphorylase B"/>
    <property type="match status" value="2"/>
</dbReference>
<sequence>MAHFAVVAPPLYSHFHALQALSQALIARGHRITFLQQADARTLLSDERINFAVTGERTHPVGSLTQALHHLASPLSLLRVINDISASTDMLCRELPGKLVALQVDGVIADQMEAAGGLVAEALGLPFVSVACALPVNRERGIPLAVMPFRYGQDARALKRFQASEEIYDRIMRRHGRVIAQHAQHFGLPPRHGLHQCLSPLAQISQLVPAFDFPRQQLPACFHAVGPLYTPQGNAAAAPWPGLREPVVYASLGTLQGQRFPLFMRLARACRQLHLSLVVAHCGGLSAQQAHQLELAGAAWVTDFLDQRAALQHAQLFVTHAGLNSTLEALECGTPMLAMPIAFDQPGVAARIAWHGVGVRASRFSRQSQLEHHIHTLLTDPRYRLRMSAIQAQLQRAGGCARAAEIVEQALCQQQVVLAEGTRCAPITM</sequence>
<keyword evidence="2 3" id="KW-0808">Transferase</keyword>
<protein>
    <submittedName>
        <fullName evidence="4">Glycosyltransferase</fullName>
    </submittedName>
</protein>
<dbReference type="PANTHER" id="PTHR48043:SF145">
    <property type="entry name" value="FI06409P-RELATED"/>
    <property type="match status" value="1"/>
</dbReference>
<accession>A0ABU5LJM7</accession>
<gene>
    <name evidence="4" type="ORF">N4G40_17955</name>
</gene>
<dbReference type="InterPro" id="IPR035595">
    <property type="entry name" value="UDP_glycos_trans_CS"/>
</dbReference>
<evidence type="ECO:0000256" key="2">
    <source>
        <dbReference type="ARBA" id="ARBA00022679"/>
    </source>
</evidence>
<comment type="similarity">
    <text evidence="3">Belongs to the UDP-glycosyltransferase family.</text>
</comment>
<dbReference type="PANTHER" id="PTHR48043">
    <property type="entry name" value="EG:EG0003.4 PROTEIN-RELATED"/>
    <property type="match status" value="1"/>
</dbReference>
<dbReference type="SUPFAM" id="SSF53756">
    <property type="entry name" value="UDP-Glycosyltransferase/glycogen phosphorylase"/>
    <property type="match status" value="1"/>
</dbReference>
<dbReference type="EMBL" id="JAOBTT010000002">
    <property type="protein sequence ID" value="MDZ7280140.1"/>
    <property type="molecule type" value="Genomic_DNA"/>
</dbReference>
<name>A0ABU5LJM7_9GAMM</name>